<evidence type="ECO:0000313" key="1">
    <source>
        <dbReference type="EMBL" id="KJQ66038.1"/>
    </source>
</evidence>
<comment type="caution">
    <text evidence="1">The sequence shown here is derived from an EMBL/GenBank/DDBJ whole genome shotgun (WGS) entry which is preliminary data.</text>
</comment>
<accession>A0AB34SBE8</accession>
<organism evidence="1 2">
    <name type="scientific">Streptococcus gordonii</name>
    <dbReference type="NCBI Taxonomy" id="1302"/>
    <lineage>
        <taxon>Bacteria</taxon>
        <taxon>Bacillati</taxon>
        <taxon>Bacillota</taxon>
        <taxon>Bacilli</taxon>
        <taxon>Lactobacillales</taxon>
        <taxon>Streptococcaceae</taxon>
        <taxon>Streptococcus</taxon>
    </lineage>
</organism>
<protein>
    <submittedName>
        <fullName evidence="1">Uncharacterized protein</fullName>
    </submittedName>
</protein>
<dbReference type="EMBL" id="JYGN01000002">
    <property type="protein sequence ID" value="KJQ66038.1"/>
    <property type="molecule type" value="Genomic_DNA"/>
</dbReference>
<evidence type="ECO:0000313" key="2">
    <source>
        <dbReference type="Proteomes" id="UP000033375"/>
    </source>
</evidence>
<dbReference type="Proteomes" id="UP000033375">
    <property type="component" value="Unassembled WGS sequence"/>
</dbReference>
<reference evidence="1 2" key="1">
    <citation type="submission" date="2015-02" db="EMBL/GenBank/DDBJ databases">
        <title>Evolution of amylase-binding proteins of oral streptococcal species.</title>
        <authorList>
            <person name="Haase E.M."/>
        </authorList>
    </citation>
    <scope>NUCLEOTIDE SEQUENCE [LARGE SCALE GENOMIC DNA]</scope>
    <source>
        <strain evidence="2">UB10712</strain>
    </source>
</reference>
<proteinExistence type="predicted"/>
<dbReference type="AlphaFoldDB" id="A0AB34SBE8"/>
<gene>
    <name evidence="1" type="ORF">TZ88_00732</name>
</gene>
<sequence>MNLRAMDAVFPVREKSVNRIKIFNESTPKEEDEFRDIDAVRAKRELRSEMR</sequence>
<name>A0AB34SBE8_STRGN</name>